<proteinExistence type="predicted"/>
<sequence>MMKRSGLILISCLFAIFIANCSIMPIKTVSSKDVPLNAKYKMGNSAVQITNLVTRVFGIAVSADKDYGLLTSELQTKENCVFMKNVEFRSQNQAILFLEFLTSTVKAECWIKE</sequence>
<gene>
    <name evidence="2" type="ORF">CH376_02610</name>
    <name evidence="1" type="ORF">CH380_15590</name>
</gene>
<comment type="caution">
    <text evidence="1">The sequence shown here is derived from an EMBL/GenBank/DDBJ whole genome shotgun (WGS) entry which is preliminary data.</text>
</comment>
<dbReference type="EMBL" id="NPDU01000004">
    <property type="protein sequence ID" value="PJZ63529.1"/>
    <property type="molecule type" value="Genomic_DNA"/>
</dbReference>
<protein>
    <submittedName>
        <fullName evidence="1">Uncharacterized protein</fullName>
    </submittedName>
</protein>
<dbReference type="AlphaFoldDB" id="A0A2M9YLC0"/>
<organism evidence="1 4">
    <name type="scientific">Leptospira adleri</name>
    <dbReference type="NCBI Taxonomy" id="2023186"/>
    <lineage>
        <taxon>Bacteria</taxon>
        <taxon>Pseudomonadati</taxon>
        <taxon>Spirochaetota</taxon>
        <taxon>Spirochaetia</taxon>
        <taxon>Leptospirales</taxon>
        <taxon>Leptospiraceae</taxon>
        <taxon>Leptospira</taxon>
    </lineage>
</organism>
<evidence type="ECO:0000313" key="4">
    <source>
        <dbReference type="Proteomes" id="UP000232188"/>
    </source>
</evidence>
<evidence type="ECO:0000313" key="2">
    <source>
        <dbReference type="EMBL" id="PJZ63529.1"/>
    </source>
</evidence>
<dbReference type="EMBL" id="NPDV01000014">
    <property type="protein sequence ID" value="PJZ52322.1"/>
    <property type="molecule type" value="Genomic_DNA"/>
</dbReference>
<evidence type="ECO:0000313" key="1">
    <source>
        <dbReference type="EMBL" id="PJZ52322.1"/>
    </source>
</evidence>
<dbReference type="Proteomes" id="UP000232149">
    <property type="component" value="Unassembled WGS sequence"/>
</dbReference>
<keyword evidence="3" id="KW-1185">Reference proteome</keyword>
<accession>A0A2M9YLC0</accession>
<reference evidence="3 4" key="1">
    <citation type="submission" date="2017-07" db="EMBL/GenBank/DDBJ databases">
        <title>Leptospira spp. isolated from tropical soils.</title>
        <authorList>
            <person name="Thibeaux R."/>
            <person name="Iraola G."/>
            <person name="Ferres I."/>
            <person name="Bierque E."/>
            <person name="Girault D."/>
            <person name="Soupe-Gilbert M.-E."/>
            <person name="Picardeau M."/>
            <person name="Goarant C."/>
        </authorList>
    </citation>
    <scope>NUCLEOTIDE SEQUENCE [LARGE SCALE GENOMIC DNA]</scope>
    <source>
        <strain evidence="1 4">FH2-B-C1</strain>
        <strain evidence="2 3">FH2-B-D1</strain>
    </source>
</reference>
<evidence type="ECO:0000313" key="3">
    <source>
        <dbReference type="Proteomes" id="UP000232149"/>
    </source>
</evidence>
<name>A0A2M9YLC0_9LEPT</name>
<dbReference type="Proteomes" id="UP000232188">
    <property type="component" value="Unassembled WGS sequence"/>
</dbReference>